<name>A0AC34RCG3_9BILA</name>
<sequence length="204" mass="23124">MDSESSMELEASGSFIFASSPDEEPSIVIANSKRYRQPMTRKLSPVNVHLNERAEVDLQKSSVAAQKKFQLKSKTRLNIQIKNIKLTAKWKWLDKDDTCGICRSPYESCCTSCKMPGNDCPLAIAECRHAFHMHCIRKWVRQQARSSCPLCRHEWRSPPISIFNIHPNDLIQAKSMGTAAENDDPMEENVVQSRDATETLGREG</sequence>
<proteinExistence type="predicted"/>
<evidence type="ECO:0000313" key="2">
    <source>
        <dbReference type="WBParaSite" id="JU765_v2.g5653.t1"/>
    </source>
</evidence>
<dbReference type="Proteomes" id="UP000887576">
    <property type="component" value="Unplaced"/>
</dbReference>
<dbReference type="WBParaSite" id="JU765_v2.g5653.t1">
    <property type="protein sequence ID" value="JU765_v2.g5653.t1"/>
    <property type="gene ID" value="JU765_v2.g5653"/>
</dbReference>
<reference evidence="2" key="1">
    <citation type="submission" date="2022-11" db="UniProtKB">
        <authorList>
            <consortium name="WormBaseParasite"/>
        </authorList>
    </citation>
    <scope>IDENTIFICATION</scope>
</reference>
<organism evidence="1 2">
    <name type="scientific">Panagrolaimus sp. JU765</name>
    <dbReference type="NCBI Taxonomy" id="591449"/>
    <lineage>
        <taxon>Eukaryota</taxon>
        <taxon>Metazoa</taxon>
        <taxon>Ecdysozoa</taxon>
        <taxon>Nematoda</taxon>
        <taxon>Chromadorea</taxon>
        <taxon>Rhabditida</taxon>
        <taxon>Tylenchina</taxon>
        <taxon>Panagrolaimomorpha</taxon>
        <taxon>Panagrolaimoidea</taxon>
        <taxon>Panagrolaimidae</taxon>
        <taxon>Panagrolaimus</taxon>
    </lineage>
</organism>
<protein>
    <submittedName>
        <fullName evidence="2">Anaphase-promoting complex subunit 11</fullName>
    </submittedName>
</protein>
<accession>A0AC34RCG3</accession>
<evidence type="ECO:0000313" key="1">
    <source>
        <dbReference type="Proteomes" id="UP000887576"/>
    </source>
</evidence>